<organism evidence="1 2">
    <name type="scientific">Halteria grandinella</name>
    <dbReference type="NCBI Taxonomy" id="5974"/>
    <lineage>
        <taxon>Eukaryota</taxon>
        <taxon>Sar</taxon>
        <taxon>Alveolata</taxon>
        <taxon>Ciliophora</taxon>
        <taxon>Intramacronucleata</taxon>
        <taxon>Spirotrichea</taxon>
        <taxon>Stichotrichia</taxon>
        <taxon>Sporadotrichida</taxon>
        <taxon>Halteriidae</taxon>
        <taxon>Halteria</taxon>
    </lineage>
</organism>
<sequence length="125" mass="13934">MTNGNILYIICVLQSPGTFSAFLMLHRQDVIKCFVNSKLPLATAQIIGCHFSVDSMSTNCSKGSSANHLVQSGDCYGAMFYFMRSYSADGVLVSKPFTYQIQSWMRQLKVFNCSTNSWKSSLLAF</sequence>
<dbReference type="EMBL" id="RRYP01017946">
    <property type="protein sequence ID" value="TNV73864.1"/>
    <property type="molecule type" value="Genomic_DNA"/>
</dbReference>
<name>A0A8J8SWZ0_HALGN</name>
<protein>
    <submittedName>
        <fullName evidence="1">Uncharacterized protein</fullName>
    </submittedName>
</protein>
<evidence type="ECO:0000313" key="2">
    <source>
        <dbReference type="Proteomes" id="UP000785679"/>
    </source>
</evidence>
<accession>A0A8J8SWZ0</accession>
<evidence type="ECO:0000313" key="1">
    <source>
        <dbReference type="EMBL" id="TNV73864.1"/>
    </source>
</evidence>
<comment type="caution">
    <text evidence="1">The sequence shown here is derived from an EMBL/GenBank/DDBJ whole genome shotgun (WGS) entry which is preliminary data.</text>
</comment>
<gene>
    <name evidence="1" type="ORF">FGO68_gene15977</name>
</gene>
<dbReference type="Proteomes" id="UP000785679">
    <property type="component" value="Unassembled WGS sequence"/>
</dbReference>
<keyword evidence="2" id="KW-1185">Reference proteome</keyword>
<reference evidence="1" key="1">
    <citation type="submission" date="2019-06" db="EMBL/GenBank/DDBJ databases">
        <authorList>
            <person name="Zheng W."/>
        </authorList>
    </citation>
    <scope>NUCLEOTIDE SEQUENCE</scope>
    <source>
        <strain evidence="1">QDHG01</strain>
    </source>
</reference>
<proteinExistence type="predicted"/>
<dbReference type="AlphaFoldDB" id="A0A8J8SWZ0"/>